<geneLocation type="plasmid" evidence="1">
    <name>pECOH8</name>
</geneLocation>
<proteinExistence type="predicted"/>
<dbReference type="EMBL" id="HG739083">
    <property type="protein sequence ID" value="CDJ79652.1"/>
    <property type="molecule type" value="Genomic_DNA"/>
</dbReference>
<reference evidence="1" key="1">
    <citation type="submission" date="2013-10" db="EMBL/GenBank/DDBJ databases">
        <authorList>
            <person name="Falgenhauer L."/>
        </authorList>
    </citation>
    <scope>NUCLEOTIDE SEQUENCE</scope>
    <source>
        <strain evidence="1">H8</strain>
        <plasmid evidence="1">pECOH8</plasmid>
    </source>
</reference>
<reference evidence="1" key="2">
    <citation type="submission" date="2021-06" db="EMBL/GenBank/DDBJ databases">
        <title>Complete genome sequence of a IncI1 plasmid encoding microcin and CTX-M-1.</title>
        <authorList>
            <person name="Falgenhauer L.F."/>
            <person name="Schmiedel J.S."/>
            <person name="Fritzenwanker M.F."/>
            <person name="Yao Y.Y."/>
            <person name="Imirzalioglu C.I."/>
            <person name="Chakraborty T.C."/>
        </authorList>
    </citation>
    <scope>NUCLEOTIDE SEQUENCE</scope>
    <source>
        <strain evidence="1">H8</strain>
        <plasmid evidence="1">pECOH8</plasmid>
    </source>
</reference>
<protein>
    <submittedName>
        <fullName evidence="1">Uncharacterized protein</fullName>
    </submittedName>
</protein>
<sequence length="44" mass="5052">MTDSRESEPGLIFTRPAQETWTCNDGSVHWKKLDPNRDGLLYGE</sequence>
<accession>A0A916NYV4</accession>
<organism evidence="1">
    <name type="scientific">Escherichia coli</name>
    <dbReference type="NCBI Taxonomy" id="562"/>
    <lineage>
        <taxon>Bacteria</taxon>
        <taxon>Pseudomonadati</taxon>
        <taxon>Pseudomonadota</taxon>
        <taxon>Gammaproteobacteria</taxon>
        <taxon>Enterobacterales</taxon>
        <taxon>Enterobacteriaceae</taxon>
        <taxon>Escherichia</taxon>
    </lineage>
</organism>
<gene>
    <name evidence="1" type="ORF">PECOH8_0114</name>
</gene>
<dbReference type="AlphaFoldDB" id="A0A916NYV4"/>
<name>A0A916NYV4_ECOLX</name>
<keyword evidence="1" id="KW-0614">Plasmid</keyword>
<evidence type="ECO:0000313" key="1">
    <source>
        <dbReference type="EMBL" id="CDJ79652.1"/>
    </source>
</evidence>